<evidence type="ECO:0000313" key="2">
    <source>
        <dbReference type="EMBL" id="SAL60303.1"/>
    </source>
</evidence>
<feature type="domain" description="Peptidase M12A" evidence="1">
    <location>
        <begin position="175"/>
        <end position="198"/>
    </location>
</feature>
<keyword evidence="3" id="KW-1185">Reference proteome</keyword>
<dbReference type="Pfam" id="PF01400">
    <property type="entry name" value="Astacin"/>
    <property type="match status" value="1"/>
</dbReference>
<protein>
    <recommendedName>
        <fullName evidence="1">Peptidase M12A domain-containing protein</fullName>
    </recommendedName>
</protein>
<evidence type="ECO:0000259" key="1">
    <source>
        <dbReference type="Pfam" id="PF01400"/>
    </source>
</evidence>
<sequence length="279" mass="31050">MDLLSFFEKIKPIRTAFQYLKTFSLVACLAACNAGDDHAASDTAIKKSALVNELSTGRGFPLTSSIWRSTSLNVCWEMGGSEFVATKADRHLVRRFVTESWQAVSALRFTGWDDQCGSALRPFLIRISVQDVNPYVRRLGSFNENMPGGMVLNFTFQNYGYKSCQPGDFEHELCMKLVAVHEFGHALGFAHEQNRLDTPHEPAICDEAPQGQNGDAIFGPWDKESVMNYCAIKWMAHGNLSPVDIQMARAYYGTMRPDPASLQSSVGSIMSLVLEDDDQ</sequence>
<dbReference type="Proteomes" id="UP000054925">
    <property type="component" value="Unassembled WGS sequence"/>
</dbReference>
<gene>
    <name evidence="2" type="ORF">AWB67_02931</name>
</gene>
<dbReference type="GO" id="GO:0006508">
    <property type="term" value="P:proteolysis"/>
    <property type="evidence" value="ECO:0007669"/>
    <property type="project" value="InterPro"/>
</dbReference>
<proteinExistence type="predicted"/>
<evidence type="ECO:0000313" key="3">
    <source>
        <dbReference type="Proteomes" id="UP000054925"/>
    </source>
</evidence>
<reference evidence="2" key="1">
    <citation type="submission" date="2016-01" db="EMBL/GenBank/DDBJ databases">
        <authorList>
            <person name="Peeters C."/>
        </authorList>
    </citation>
    <scope>NUCLEOTIDE SEQUENCE [LARGE SCALE GENOMIC DNA]</scope>
    <source>
        <strain evidence="2">LMG 22937</strain>
    </source>
</reference>
<dbReference type="InterPro" id="IPR001506">
    <property type="entry name" value="Peptidase_M12A"/>
</dbReference>
<dbReference type="EMBL" id="FCOL02000014">
    <property type="protein sequence ID" value="SAL60303.1"/>
    <property type="molecule type" value="Genomic_DNA"/>
</dbReference>
<dbReference type="Gene3D" id="3.40.390.10">
    <property type="entry name" value="Collagenase (Catalytic Domain)"/>
    <property type="match status" value="1"/>
</dbReference>
<dbReference type="GO" id="GO:0004222">
    <property type="term" value="F:metalloendopeptidase activity"/>
    <property type="evidence" value="ECO:0007669"/>
    <property type="project" value="InterPro"/>
</dbReference>
<organism evidence="2 3">
    <name type="scientific">Caballeronia terrestris</name>
    <dbReference type="NCBI Taxonomy" id="1226301"/>
    <lineage>
        <taxon>Bacteria</taxon>
        <taxon>Pseudomonadati</taxon>
        <taxon>Pseudomonadota</taxon>
        <taxon>Betaproteobacteria</taxon>
        <taxon>Burkholderiales</taxon>
        <taxon>Burkholderiaceae</taxon>
        <taxon>Caballeronia</taxon>
    </lineage>
</organism>
<dbReference type="AlphaFoldDB" id="A0A158IVL0"/>
<dbReference type="OrthoDB" id="9008848at2"/>
<accession>A0A158IVL0</accession>
<name>A0A158IVL0_9BURK</name>
<dbReference type="SUPFAM" id="SSF55486">
    <property type="entry name" value="Metalloproteases ('zincins'), catalytic domain"/>
    <property type="match status" value="1"/>
</dbReference>
<comment type="caution">
    <text evidence="2">The sequence shown here is derived from an EMBL/GenBank/DDBJ whole genome shotgun (WGS) entry which is preliminary data.</text>
</comment>
<dbReference type="InterPro" id="IPR024079">
    <property type="entry name" value="MetalloPept_cat_dom_sf"/>
</dbReference>